<protein>
    <submittedName>
        <fullName evidence="2">Uncharacterized protein</fullName>
    </submittedName>
</protein>
<keyword evidence="1" id="KW-0472">Membrane</keyword>
<proteinExistence type="predicted"/>
<evidence type="ECO:0000313" key="3">
    <source>
        <dbReference type="Proteomes" id="UP001556709"/>
    </source>
</evidence>
<keyword evidence="3" id="KW-1185">Reference proteome</keyword>
<name>A0ABV3TGQ1_9GAMM</name>
<dbReference type="RefSeq" id="WP_367991164.1">
    <property type="nucleotide sequence ID" value="NZ_JBAKFM010000005.1"/>
</dbReference>
<evidence type="ECO:0000313" key="2">
    <source>
        <dbReference type="EMBL" id="MEX0469940.1"/>
    </source>
</evidence>
<gene>
    <name evidence="2" type="ORF">V6X73_09395</name>
</gene>
<evidence type="ECO:0000256" key="1">
    <source>
        <dbReference type="SAM" id="Phobius"/>
    </source>
</evidence>
<keyword evidence="1" id="KW-0812">Transmembrane</keyword>
<organism evidence="2 3">
    <name type="scientific">Spiribacter pallidus</name>
    <dbReference type="NCBI Taxonomy" id="1987936"/>
    <lineage>
        <taxon>Bacteria</taxon>
        <taxon>Pseudomonadati</taxon>
        <taxon>Pseudomonadota</taxon>
        <taxon>Gammaproteobacteria</taxon>
        <taxon>Chromatiales</taxon>
        <taxon>Ectothiorhodospiraceae</taxon>
        <taxon>Spiribacter</taxon>
    </lineage>
</organism>
<accession>A0ABV3TGQ1</accession>
<comment type="caution">
    <text evidence="2">The sequence shown here is derived from an EMBL/GenBank/DDBJ whole genome shotgun (WGS) entry which is preliminary data.</text>
</comment>
<sequence length="79" mass="9093">MKWFDKWYWKDEFDNTPCWGAGFGLVDLTDRWLLQGDITRGDFGYKKQYNILIDVGTAGVGFILSLASYTISFGIGERK</sequence>
<dbReference type="Proteomes" id="UP001556709">
    <property type="component" value="Unassembled WGS sequence"/>
</dbReference>
<feature type="transmembrane region" description="Helical" evidence="1">
    <location>
        <begin position="51"/>
        <end position="75"/>
    </location>
</feature>
<keyword evidence="1" id="KW-1133">Transmembrane helix</keyword>
<reference evidence="2 3" key="1">
    <citation type="submission" date="2024-02" db="EMBL/GenBank/DDBJ databases">
        <title>New especies of Spiribacter isolated from saline water.</title>
        <authorList>
            <person name="Leon M.J."/>
            <person name="De La Haba R."/>
            <person name="Sanchez-Porro C."/>
            <person name="Ventosa A."/>
        </authorList>
    </citation>
    <scope>NUCLEOTIDE SEQUENCE [LARGE SCALE GENOMIC DNA]</scope>
    <source>
        <strain evidence="3">ag22IC6-390</strain>
    </source>
</reference>
<dbReference type="EMBL" id="JBAKFM010000005">
    <property type="protein sequence ID" value="MEX0469940.1"/>
    <property type="molecule type" value="Genomic_DNA"/>
</dbReference>